<proteinExistence type="predicted"/>
<feature type="domain" description="AB hydrolase-1" evidence="1">
    <location>
        <begin position="5"/>
        <end position="249"/>
    </location>
</feature>
<dbReference type="Gene3D" id="3.40.50.1820">
    <property type="entry name" value="alpha/beta hydrolase"/>
    <property type="match status" value="1"/>
</dbReference>
<dbReference type="Proteomes" id="UP000254258">
    <property type="component" value="Unassembled WGS sequence"/>
</dbReference>
<dbReference type="SUPFAM" id="SSF53474">
    <property type="entry name" value="alpha/beta-Hydrolases"/>
    <property type="match status" value="1"/>
</dbReference>
<accession>A0A370WXI2</accession>
<organism evidence="2 3">
    <name type="scientific">Dyella monticola</name>
    <dbReference type="NCBI Taxonomy" id="1927958"/>
    <lineage>
        <taxon>Bacteria</taxon>
        <taxon>Pseudomonadati</taxon>
        <taxon>Pseudomonadota</taxon>
        <taxon>Gammaproteobacteria</taxon>
        <taxon>Lysobacterales</taxon>
        <taxon>Rhodanobacteraceae</taxon>
        <taxon>Dyella</taxon>
    </lineage>
</organism>
<dbReference type="GO" id="GO:0016787">
    <property type="term" value="F:hydrolase activity"/>
    <property type="evidence" value="ECO:0007669"/>
    <property type="project" value="UniProtKB-KW"/>
</dbReference>
<dbReference type="PANTHER" id="PTHR43194:SF5">
    <property type="entry name" value="PIMELOYL-[ACYL-CARRIER PROTEIN] METHYL ESTER ESTERASE"/>
    <property type="match status" value="1"/>
</dbReference>
<dbReference type="PANTHER" id="PTHR43194">
    <property type="entry name" value="HYDROLASE ALPHA/BETA FOLD FAMILY"/>
    <property type="match status" value="1"/>
</dbReference>
<gene>
    <name evidence="2" type="ORF">DWU98_13035</name>
</gene>
<dbReference type="Pfam" id="PF12697">
    <property type="entry name" value="Abhydrolase_6"/>
    <property type="match status" value="1"/>
</dbReference>
<sequence>MPKPILLIHGAWVTTASWSAFRTYFEQNGQTEVIVPPWPFMDKSVAELRRNPDPRAAKLTIKALVDHYDQIIRKLPEPPILIGHSFGGLIVQMLLDRGLGAAGVAVDAGPPRGVLPSLTAIRSALPVLSAWLGWTRILTMSFKSFATTFANTLPEPQMRPAYDQHIVPAPGRIYFQAALGIGNGVKFKNPARPPLLLIAATKDKTSTPSMVRAMYGKHKRAPSRTDILEFENRSHWLIAEKGSEEIAQAILQWVLVNAR</sequence>
<dbReference type="EMBL" id="QRBE01000007">
    <property type="protein sequence ID" value="RDS80863.1"/>
    <property type="molecule type" value="Genomic_DNA"/>
</dbReference>
<comment type="caution">
    <text evidence="2">The sequence shown here is derived from an EMBL/GenBank/DDBJ whole genome shotgun (WGS) entry which is preliminary data.</text>
</comment>
<keyword evidence="3" id="KW-1185">Reference proteome</keyword>
<dbReference type="OrthoDB" id="9806902at2"/>
<name>A0A370WXI2_9GAMM</name>
<reference evidence="2 3" key="1">
    <citation type="submission" date="2018-07" db="EMBL/GenBank/DDBJ databases">
        <title>Dyella monticola sp. nov. and Dyella psychrodurans sp. nov. isolated from monsoon evergreen broad-leaved forest soil of Dinghu Mountain, China.</title>
        <authorList>
            <person name="Gao Z."/>
            <person name="Qiu L."/>
        </authorList>
    </citation>
    <scope>NUCLEOTIDE SEQUENCE [LARGE SCALE GENOMIC DNA]</scope>
    <source>
        <strain evidence="2 3">4G-K06</strain>
    </source>
</reference>
<dbReference type="InterPro" id="IPR000073">
    <property type="entry name" value="AB_hydrolase_1"/>
</dbReference>
<dbReference type="InterPro" id="IPR029058">
    <property type="entry name" value="AB_hydrolase_fold"/>
</dbReference>
<dbReference type="InterPro" id="IPR050228">
    <property type="entry name" value="Carboxylesterase_BioH"/>
</dbReference>
<dbReference type="AlphaFoldDB" id="A0A370WXI2"/>
<evidence type="ECO:0000313" key="2">
    <source>
        <dbReference type="EMBL" id="RDS80863.1"/>
    </source>
</evidence>
<keyword evidence="2" id="KW-0378">Hydrolase</keyword>
<dbReference type="RefSeq" id="WP_115496008.1">
    <property type="nucleotide sequence ID" value="NZ_QRBE01000007.1"/>
</dbReference>
<evidence type="ECO:0000259" key="1">
    <source>
        <dbReference type="Pfam" id="PF12697"/>
    </source>
</evidence>
<protein>
    <submittedName>
        <fullName evidence="2">Alpha/beta hydrolase</fullName>
    </submittedName>
</protein>
<evidence type="ECO:0000313" key="3">
    <source>
        <dbReference type="Proteomes" id="UP000254258"/>
    </source>
</evidence>